<evidence type="ECO:0000313" key="4">
    <source>
        <dbReference type="EMBL" id="KAF7599576.1"/>
    </source>
</evidence>
<feature type="domain" description="HTH tetR-type" evidence="3">
    <location>
        <begin position="14"/>
        <end position="74"/>
    </location>
</feature>
<dbReference type="InterPro" id="IPR015292">
    <property type="entry name" value="Tscrpt_reg_YbiH_C"/>
</dbReference>
<gene>
    <name evidence="4" type="ORF">BGI27_07350</name>
    <name evidence="5" type="ORF">CGU29_03655</name>
</gene>
<dbReference type="InterPro" id="IPR050109">
    <property type="entry name" value="HTH-type_TetR-like_transc_reg"/>
</dbReference>
<dbReference type="EMBL" id="NMRN01000007">
    <property type="protein sequence ID" value="PAS94418.1"/>
    <property type="molecule type" value="Genomic_DNA"/>
</dbReference>
<protein>
    <submittedName>
        <fullName evidence="4">DUF1956 domain-containing protein</fullName>
    </submittedName>
</protein>
<dbReference type="PANTHER" id="PTHR30055:SF226">
    <property type="entry name" value="HTH-TYPE TRANSCRIPTIONAL REGULATOR PKSA"/>
    <property type="match status" value="1"/>
</dbReference>
<dbReference type="PANTHER" id="PTHR30055">
    <property type="entry name" value="HTH-TYPE TRANSCRIPTIONAL REGULATOR RUTR"/>
    <property type="match status" value="1"/>
</dbReference>
<dbReference type="Gene3D" id="1.10.357.10">
    <property type="entry name" value="Tetracycline Repressor, domain 2"/>
    <property type="match status" value="1"/>
</dbReference>
<dbReference type="PRINTS" id="PR00455">
    <property type="entry name" value="HTHTETR"/>
</dbReference>
<evidence type="ECO:0000313" key="6">
    <source>
        <dbReference type="Proteomes" id="UP000216107"/>
    </source>
</evidence>
<dbReference type="InterPro" id="IPR036271">
    <property type="entry name" value="Tet_transcr_reg_TetR-rel_C_sf"/>
</dbReference>
<dbReference type="GO" id="GO:0003700">
    <property type="term" value="F:DNA-binding transcription factor activity"/>
    <property type="evidence" value="ECO:0007669"/>
    <property type="project" value="TreeGrafter"/>
</dbReference>
<sequence>MFSSPASARRASGDETRLRLIAAATDAFLEAGFHAARVQKIAQRAGVRLSAINYHFESKEGLYLAVLQQHAEKALAASPLLPPGDDQPLRARFDFAVAALVSRMLDEGNHSRIGQLLLRELVNPTPALTRLVENFSLPQAQTFLQLLTEAAGPAVPREALARCLISIFGQCMVYVAGRPVITRVAPEVLAAEDVLPRITQHVAEFSWAGLQAVRRQWEGTDAPA</sequence>
<dbReference type="Gene3D" id="1.10.10.60">
    <property type="entry name" value="Homeodomain-like"/>
    <property type="match status" value="1"/>
</dbReference>
<dbReference type="Proteomes" id="UP000216107">
    <property type="component" value="Unassembled WGS sequence"/>
</dbReference>
<dbReference type="SUPFAM" id="SSF46689">
    <property type="entry name" value="Homeodomain-like"/>
    <property type="match status" value="1"/>
</dbReference>
<organism evidence="5 6">
    <name type="scientific">Candidatus Dactylopiibacterium carminicum</name>
    <dbReference type="NCBI Taxonomy" id="857335"/>
    <lineage>
        <taxon>Bacteria</taxon>
        <taxon>Pseudomonadati</taxon>
        <taxon>Pseudomonadota</taxon>
        <taxon>Betaproteobacteria</taxon>
        <taxon>Rhodocyclales</taxon>
        <taxon>Rhodocyclaceae</taxon>
        <taxon>Candidatus Dactylopiibacterium</taxon>
    </lineage>
</organism>
<accession>A0A272EWC7</accession>
<evidence type="ECO:0000313" key="7">
    <source>
        <dbReference type="Proteomes" id="UP000623509"/>
    </source>
</evidence>
<dbReference type="RefSeq" id="WP_095524255.1">
    <property type="nucleotide sequence ID" value="NZ_MDUX01000018.1"/>
</dbReference>
<dbReference type="AlphaFoldDB" id="A0A272EWC7"/>
<keyword evidence="7" id="KW-1185">Reference proteome</keyword>
<comment type="caution">
    <text evidence="5">The sequence shown here is derived from an EMBL/GenBank/DDBJ whole genome shotgun (WGS) entry which is preliminary data.</text>
</comment>
<dbReference type="EMBL" id="MDUX01000018">
    <property type="protein sequence ID" value="KAF7599576.1"/>
    <property type="molecule type" value="Genomic_DNA"/>
</dbReference>
<evidence type="ECO:0000256" key="1">
    <source>
        <dbReference type="ARBA" id="ARBA00023125"/>
    </source>
</evidence>
<keyword evidence="1 2" id="KW-0238">DNA-binding</keyword>
<evidence type="ECO:0000313" key="5">
    <source>
        <dbReference type="EMBL" id="PAS94418.1"/>
    </source>
</evidence>
<feature type="DNA-binding region" description="H-T-H motif" evidence="2">
    <location>
        <begin position="37"/>
        <end position="56"/>
    </location>
</feature>
<reference evidence="4 7" key="1">
    <citation type="submission" date="2016-08" db="EMBL/GenBank/DDBJ databases">
        <title>Candidatus Dactylopiibacterium carminicum genome sequence.</title>
        <authorList>
            <person name="Ramirez-Puebla S.T."/>
            <person name="Ormeno-Orrillo E."/>
            <person name="Vera-Ponce De Leon A."/>
            <person name="Luis L."/>
            <person name="Sanchez-Flores A."/>
            <person name="Monica R."/>
            <person name="Martinez-Romero E."/>
        </authorList>
    </citation>
    <scope>NUCLEOTIDE SEQUENCE [LARGE SCALE GENOMIC DNA]</scope>
    <source>
        <strain evidence="4">END1</strain>
    </source>
</reference>
<dbReference type="InterPro" id="IPR009057">
    <property type="entry name" value="Homeodomain-like_sf"/>
</dbReference>
<evidence type="ECO:0000256" key="2">
    <source>
        <dbReference type="PROSITE-ProRule" id="PRU00335"/>
    </source>
</evidence>
<dbReference type="PROSITE" id="PS50977">
    <property type="entry name" value="HTH_TETR_2"/>
    <property type="match status" value="1"/>
</dbReference>
<dbReference type="Proteomes" id="UP000623509">
    <property type="component" value="Unassembled WGS sequence"/>
</dbReference>
<dbReference type="GO" id="GO:0000976">
    <property type="term" value="F:transcription cis-regulatory region binding"/>
    <property type="evidence" value="ECO:0007669"/>
    <property type="project" value="TreeGrafter"/>
</dbReference>
<dbReference type="InterPro" id="IPR001647">
    <property type="entry name" value="HTH_TetR"/>
</dbReference>
<proteinExistence type="predicted"/>
<dbReference type="OrthoDB" id="2356263at2"/>
<evidence type="ECO:0000259" key="3">
    <source>
        <dbReference type="PROSITE" id="PS50977"/>
    </source>
</evidence>
<reference evidence="5 6" key="2">
    <citation type="submission" date="2017-07" db="EMBL/GenBank/DDBJ databases">
        <title>Candidatus Dactylopiibacterium carminicum, a nitrogen-fixing symbiont of the cochineal insect Dactylopius coccus and Dactylopius opuntiae (Hemiptera: Coccoidea: Dactylopiidae).</title>
        <authorList>
            <person name="Vera A."/>
        </authorList>
    </citation>
    <scope>NUCLEOTIDE SEQUENCE [LARGE SCALE GENOMIC DNA]</scope>
    <source>
        <strain evidence="5 6">NFDCM</strain>
    </source>
</reference>
<dbReference type="SUPFAM" id="SSF48498">
    <property type="entry name" value="Tetracyclin repressor-like, C-terminal domain"/>
    <property type="match status" value="1"/>
</dbReference>
<name>A0A272EWC7_9RHOO</name>
<dbReference type="Pfam" id="PF00440">
    <property type="entry name" value="TetR_N"/>
    <property type="match status" value="1"/>
</dbReference>
<dbReference type="Pfam" id="PF09209">
    <property type="entry name" value="CecR_C"/>
    <property type="match status" value="1"/>
</dbReference>